<proteinExistence type="predicted"/>
<protein>
    <submittedName>
        <fullName evidence="1">Uncharacterized protein</fullName>
    </submittedName>
</protein>
<reference evidence="1" key="1">
    <citation type="submission" date="2018-11" db="EMBL/GenBank/DDBJ databases">
        <authorList>
            <consortium name="Pathogen Informatics"/>
        </authorList>
    </citation>
    <scope>NUCLEOTIDE SEQUENCE</scope>
</reference>
<accession>A0A3S4ZLX1</accession>
<name>A0A3S4ZLX1_9PLAT</name>
<gene>
    <name evidence="1" type="ORF">PXEA_LOCUS8307</name>
</gene>
<evidence type="ECO:0000313" key="1">
    <source>
        <dbReference type="EMBL" id="VEL14867.1"/>
    </source>
</evidence>
<organism evidence="1 2">
    <name type="scientific">Protopolystoma xenopodis</name>
    <dbReference type="NCBI Taxonomy" id="117903"/>
    <lineage>
        <taxon>Eukaryota</taxon>
        <taxon>Metazoa</taxon>
        <taxon>Spiralia</taxon>
        <taxon>Lophotrochozoa</taxon>
        <taxon>Platyhelminthes</taxon>
        <taxon>Monogenea</taxon>
        <taxon>Polyopisthocotylea</taxon>
        <taxon>Polystomatidea</taxon>
        <taxon>Polystomatidae</taxon>
        <taxon>Protopolystoma</taxon>
    </lineage>
</organism>
<sequence>MLRICIQKDSRLITVLGSEAQLEIFSLTQNLCKDRLNWLCDLKSSGQQIFEIKPSARPDATDDCWFESGHRAETNSGKSILLLINHLSDRLGDAVELPIVPTIGF</sequence>
<keyword evidence="2" id="KW-1185">Reference proteome</keyword>
<dbReference type="EMBL" id="CAAALY010022600">
    <property type="protein sequence ID" value="VEL14867.1"/>
    <property type="molecule type" value="Genomic_DNA"/>
</dbReference>
<comment type="caution">
    <text evidence="1">The sequence shown here is derived from an EMBL/GenBank/DDBJ whole genome shotgun (WGS) entry which is preliminary data.</text>
</comment>
<evidence type="ECO:0000313" key="2">
    <source>
        <dbReference type="Proteomes" id="UP000784294"/>
    </source>
</evidence>
<dbReference type="AlphaFoldDB" id="A0A3S4ZLX1"/>
<dbReference type="Proteomes" id="UP000784294">
    <property type="component" value="Unassembled WGS sequence"/>
</dbReference>